<keyword evidence="2" id="KW-0547">Nucleotide-binding</keyword>
<dbReference type="SUPFAM" id="SSF50447">
    <property type="entry name" value="Translation proteins"/>
    <property type="match status" value="1"/>
</dbReference>
<dbReference type="Pfam" id="PF00009">
    <property type="entry name" value="GTP_EFTU"/>
    <property type="match status" value="1"/>
</dbReference>
<dbReference type="Pfam" id="PF00679">
    <property type="entry name" value="EFG_C"/>
    <property type="match status" value="1"/>
</dbReference>
<evidence type="ECO:0000313" key="10">
    <source>
        <dbReference type="Proteomes" id="UP000001695"/>
    </source>
</evidence>
<dbReference type="CDD" id="cd03713">
    <property type="entry name" value="EFG_mtEFG_C"/>
    <property type="match status" value="1"/>
</dbReference>
<reference evidence="9 10" key="2">
    <citation type="journal article" date="2010" name="J. Bacteriol.">
        <title>Complete genome sequence of Beijerinckia indica subsp. indica.</title>
        <authorList>
            <person name="Tamas I."/>
            <person name="Dedysh S.N."/>
            <person name="Liesack W."/>
            <person name="Stott M.B."/>
            <person name="Alam M."/>
            <person name="Murrell J.C."/>
            <person name="Dunfield P.F."/>
        </authorList>
    </citation>
    <scope>NUCLEOTIDE SEQUENCE [LARGE SCALE GENOMIC DNA]</scope>
    <source>
        <strain evidence="10">ATCC 9039 / DSM 1715 / NCIMB 8712</strain>
    </source>
</reference>
<dbReference type="Gene3D" id="3.30.70.870">
    <property type="entry name" value="Elongation Factor G (Translational Gtpase), domain 3"/>
    <property type="match status" value="1"/>
</dbReference>
<dbReference type="NCBIfam" id="NF009379">
    <property type="entry name" value="PRK12740.1-3"/>
    <property type="match status" value="1"/>
</dbReference>
<dbReference type="InterPro" id="IPR014721">
    <property type="entry name" value="Ribsml_uS5_D2-typ_fold_subgr"/>
</dbReference>
<evidence type="ECO:0000256" key="5">
    <source>
        <dbReference type="ARBA" id="ARBA00023134"/>
    </source>
</evidence>
<dbReference type="InterPro" id="IPR035649">
    <property type="entry name" value="EFG_V"/>
</dbReference>
<dbReference type="InterPro" id="IPR035647">
    <property type="entry name" value="EFG_III/V"/>
</dbReference>
<evidence type="ECO:0000256" key="3">
    <source>
        <dbReference type="ARBA" id="ARBA00022768"/>
    </source>
</evidence>
<dbReference type="InterPro" id="IPR005517">
    <property type="entry name" value="Transl_elong_EFG/EF2_IV"/>
</dbReference>
<evidence type="ECO:0000259" key="7">
    <source>
        <dbReference type="SMART" id="SM00838"/>
    </source>
</evidence>
<organism evidence="9 10">
    <name type="scientific">Beijerinckia indica subsp. indica (strain ATCC 9039 / DSM 1715 / NCIMB 8712)</name>
    <dbReference type="NCBI Taxonomy" id="395963"/>
    <lineage>
        <taxon>Bacteria</taxon>
        <taxon>Pseudomonadati</taxon>
        <taxon>Pseudomonadota</taxon>
        <taxon>Alphaproteobacteria</taxon>
        <taxon>Hyphomicrobiales</taxon>
        <taxon>Beijerinckiaceae</taxon>
        <taxon>Beijerinckia</taxon>
    </lineage>
</organism>
<dbReference type="GO" id="GO:0003924">
    <property type="term" value="F:GTPase activity"/>
    <property type="evidence" value="ECO:0007669"/>
    <property type="project" value="InterPro"/>
</dbReference>
<dbReference type="OrthoDB" id="9802948at2"/>
<name>B2IF04_BEII9</name>
<dbReference type="Gene3D" id="3.40.50.300">
    <property type="entry name" value="P-loop containing nucleotide triphosphate hydrolases"/>
    <property type="match status" value="1"/>
</dbReference>
<protein>
    <recommendedName>
        <fullName evidence="1">Elongation factor G</fullName>
    </recommendedName>
</protein>
<dbReference type="SMART" id="SM00838">
    <property type="entry name" value="EFG_C"/>
    <property type="match status" value="1"/>
</dbReference>
<dbReference type="SUPFAM" id="SSF54211">
    <property type="entry name" value="Ribosomal protein S5 domain 2-like"/>
    <property type="match status" value="1"/>
</dbReference>
<dbReference type="InterPro" id="IPR027417">
    <property type="entry name" value="P-loop_NTPase"/>
</dbReference>
<keyword evidence="10" id="KW-1185">Reference proteome</keyword>
<dbReference type="PANTHER" id="PTHR43261:SF7">
    <property type="entry name" value="ELONGATION FACTOR G-LIKE PROTEIN"/>
    <property type="match status" value="1"/>
</dbReference>
<evidence type="ECO:0000256" key="1">
    <source>
        <dbReference type="ARBA" id="ARBA00017872"/>
    </source>
</evidence>
<dbReference type="InterPro" id="IPR009000">
    <property type="entry name" value="Transl_B-barrel_sf"/>
</dbReference>
<evidence type="ECO:0000256" key="6">
    <source>
        <dbReference type="ARBA" id="ARBA00024731"/>
    </source>
</evidence>
<dbReference type="SUPFAM" id="SSF52540">
    <property type="entry name" value="P-loop containing nucleoside triphosphate hydrolases"/>
    <property type="match status" value="1"/>
</dbReference>
<dbReference type="GO" id="GO:0032790">
    <property type="term" value="P:ribosome disassembly"/>
    <property type="evidence" value="ECO:0007669"/>
    <property type="project" value="TreeGrafter"/>
</dbReference>
<feature type="domain" description="Translation elongation factor EFG/EF2" evidence="8">
    <location>
        <begin position="454"/>
        <end position="571"/>
    </location>
</feature>
<dbReference type="InterPro" id="IPR047872">
    <property type="entry name" value="EFG_IV"/>
</dbReference>
<dbReference type="KEGG" id="bid:Bind_0543"/>
<evidence type="ECO:0000313" key="9">
    <source>
        <dbReference type="EMBL" id="ACB94195.1"/>
    </source>
</evidence>
<feature type="domain" description="Elongation factor EFG" evidence="7">
    <location>
        <begin position="573"/>
        <end position="660"/>
    </location>
</feature>
<dbReference type="InterPro" id="IPR020568">
    <property type="entry name" value="Ribosomal_Su5_D2-typ_SF"/>
</dbReference>
<dbReference type="GO" id="GO:0003746">
    <property type="term" value="F:translation elongation factor activity"/>
    <property type="evidence" value="ECO:0007669"/>
    <property type="project" value="UniProtKB-KW"/>
</dbReference>
<dbReference type="HOGENOM" id="CLU_002794_4_2_5"/>
<evidence type="ECO:0000256" key="2">
    <source>
        <dbReference type="ARBA" id="ARBA00022741"/>
    </source>
</evidence>
<dbReference type="Proteomes" id="UP000001695">
    <property type="component" value="Chromosome"/>
</dbReference>
<accession>B2IF04</accession>
<dbReference type="Gene3D" id="3.30.230.10">
    <property type="match status" value="1"/>
</dbReference>
<dbReference type="GO" id="GO:0005525">
    <property type="term" value="F:GTP binding"/>
    <property type="evidence" value="ECO:0007669"/>
    <property type="project" value="UniProtKB-KW"/>
</dbReference>
<proteinExistence type="predicted"/>
<dbReference type="InterPro" id="IPR000640">
    <property type="entry name" value="EFG_V-like"/>
</dbReference>
<keyword evidence="3 9" id="KW-0251">Elongation factor</keyword>
<dbReference type="Pfam" id="PF03764">
    <property type="entry name" value="EFG_IV"/>
    <property type="match status" value="1"/>
</dbReference>
<dbReference type="STRING" id="395963.Bind_0543"/>
<dbReference type="Gene3D" id="2.40.30.10">
    <property type="entry name" value="Translation factors"/>
    <property type="match status" value="1"/>
</dbReference>
<dbReference type="CDD" id="cd01434">
    <property type="entry name" value="EFG_mtEFG1_IV"/>
    <property type="match status" value="1"/>
</dbReference>
<gene>
    <name evidence="9" type="ordered locus">Bind_0543</name>
</gene>
<dbReference type="SMART" id="SM00889">
    <property type="entry name" value="EFG_IV"/>
    <property type="match status" value="1"/>
</dbReference>
<evidence type="ECO:0000259" key="8">
    <source>
        <dbReference type="SMART" id="SM00889"/>
    </source>
</evidence>
<keyword evidence="4" id="KW-0648">Protein biosynthesis</keyword>
<keyword evidence="5" id="KW-0342">GTP-binding</keyword>
<dbReference type="EMBL" id="CP001016">
    <property type="protein sequence ID" value="ACB94195.1"/>
    <property type="molecule type" value="Genomic_DNA"/>
</dbReference>
<dbReference type="GO" id="GO:0097216">
    <property type="term" value="F:guanosine tetraphosphate binding"/>
    <property type="evidence" value="ECO:0007669"/>
    <property type="project" value="UniProtKB-ARBA"/>
</dbReference>
<dbReference type="PANTHER" id="PTHR43261">
    <property type="entry name" value="TRANSLATION ELONGATION FACTOR G-RELATED"/>
    <property type="match status" value="1"/>
</dbReference>
<dbReference type="AlphaFoldDB" id="B2IF04"/>
<comment type="function">
    <text evidence="6">Catalyzes the GTP-dependent ribosomal translocation step during translation elongation. During this step, the ribosome changes from the pre-translocational (PRE) to the post-translocational (POST) state as the newly formed A-site-bound peptidyl-tRNA and P-site-bound deacylated tRNA move to the P and E sites, respectively. Catalyzes the coordinated movement of the two tRNA molecules, the mRNA and conformational changes in the ribosome.</text>
</comment>
<reference evidence="10" key="1">
    <citation type="submission" date="2008-03" db="EMBL/GenBank/DDBJ databases">
        <title>Complete sequence of chromosome of Beijerinckia indica subsp. indica ATCC 9039.</title>
        <authorList>
            <consortium name="US DOE Joint Genome Institute"/>
            <person name="Copeland A."/>
            <person name="Lucas S."/>
            <person name="Lapidus A."/>
            <person name="Glavina del Rio T."/>
            <person name="Dalin E."/>
            <person name="Tice H."/>
            <person name="Bruce D."/>
            <person name="Goodwin L."/>
            <person name="Pitluck S."/>
            <person name="LaButti K."/>
            <person name="Schmutz J."/>
            <person name="Larimer F."/>
            <person name="Land M."/>
            <person name="Hauser L."/>
            <person name="Kyrpides N."/>
            <person name="Mikhailova N."/>
            <person name="Dunfield P.F."/>
            <person name="Dedysh S.N."/>
            <person name="Liesack W."/>
            <person name="Saw J.H."/>
            <person name="Alam M."/>
            <person name="Chen Y."/>
            <person name="Murrell J.C."/>
            <person name="Richardson P."/>
        </authorList>
    </citation>
    <scope>NUCLEOTIDE SEQUENCE [LARGE SCALE GENOMIC DNA]</scope>
    <source>
        <strain evidence="10">ATCC 9039 / DSM 1715 / NCIMB 8712</strain>
    </source>
</reference>
<evidence type="ECO:0000256" key="4">
    <source>
        <dbReference type="ARBA" id="ARBA00022917"/>
    </source>
</evidence>
<sequence>MIGSLPRTEAVLPRTVALVGPYGSGKSTLFDALMARAGAPMKRVTEARAMSTELRIGHCQFLGDPWTLLDCPGSIEFAYETACALDAADLALIVCEPVPQRLASLPLLLHMIEERGLPFLVFLNKIEMFIGNLNEITDLLQDTMKRPLALRQLPIREGETISGFIDIASHRAYRYKAGQGTEPGSERIEIPQNLREPEEMAFSALAEKLADQDDRFLERLLEEEMPTGTEIFEQLSQDQAAGTIAEVLLGSALHGYGITRLWKALRHDAPSATATAERHGIGAGSEPLIHIFKTSHHATAAHAGKLSFGRVWRGIVKDGATMDGVRIGALYHFVSGEAVRVKEAEAGDVIALARLELINTGQILGLRKGEEQLASSAPPPPSFALAIKAKDRLDDAKLAQALHKLVEEDPSLSLEQDLEGGVMLLQGQGEIHVQSALERLTMQAHLAVQSGKPPVACRETIGETTIEHARLKRQTGGHGQFADVTLEIAPRRRGEGFVFIDRIVGGAIPKPFIPAIRDAAEEAMSKGPLGYRVVDVSVTLLDGSYHTVDSSEQAFKTATRMAITAALAKAKPKLLEPIDHVTVAVPRQNTPDAQRLLSGRRGQILGYGEREGWPGWDEIEAMVPAAELQDFVVALRSDTQGLGSYRHAFDHLAEAATMQR</sequence>
<dbReference type="eggNOG" id="COG0480">
    <property type="taxonomic scope" value="Bacteria"/>
</dbReference>
<dbReference type="RefSeq" id="WP_012383553.1">
    <property type="nucleotide sequence ID" value="NC_010581.1"/>
</dbReference>
<dbReference type="Pfam" id="PF14492">
    <property type="entry name" value="EFG_III"/>
    <property type="match status" value="1"/>
</dbReference>
<dbReference type="SUPFAM" id="SSF54980">
    <property type="entry name" value="EF-G C-terminal domain-like"/>
    <property type="match status" value="2"/>
</dbReference>
<dbReference type="InterPro" id="IPR041095">
    <property type="entry name" value="EFG_II"/>
</dbReference>
<dbReference type="Gene3D" id="3.30.70.240">
    <property type="match status" value="1"/>
</dbReference>
<dbReference type="InterPro" id="IPR000795">
    <property type="entry name" value="T_Tr_GTP-bd_dom"/>
</dbReference>